<dbReference type="STRING" id="526225.Gobs_1761"/>
<dbReference type="EMBL" id="CP001867">
    <property type="protein sequence ID" value="ADB74473.1"/>
    <property type="molecule type" value="Genomic_DNA"/>
</dbReference>
<keyword evidence="2" id="KW-1185">Reference proteome</keyword>
<sequence>MPVDGFLGDVLDLPTVLGEQRQDVGRREHSLETRRR</sequence>
<dbReference type="HOGENOM" id="CLU_3356399_0_0_11"/>
<dbReference type="AlphaFoldDB" id="D2SDM0"/>
<proteinExistence type="predicted"/>
<protein>
    <submittedName>
        <fullName evidence="1">Uncharacterized protein</fullName>
    </submittedName>
</protein>
<accession>D2SDM0</accession>
<reference evidence="1 2" key="1">
    <citation type="journal article" date="2010" name="Stand. Genomic Sci.">
        <title>Complete genome sequence of Geodermatophilus obscurus type strain (G-20).</title>
        <authorList>
            <person name="Ivanova N."/>
            <person name="Sikorski J."/>
            <person name="Jando M."/>
            <person name="Munk C."/>
            <person name="Lapidus A."/>
            <person name="Glavina Del Rio T."/>
            <person name="Copeland A."/>
            <person name="Tice H."/>
            <person name="Cheng J.-F."/>
            <person name="Lucas S."/>
            <person name="Chen F."/>
            <person name="Nolan M."/>
            <person name="Bruce D."/>
            <person name="Goodwin L."/>
            <person name="Pitluck S."/>
            <person name="Mavromatis K."/>
            <person name="Mikhailova N."/>
            <person name="Pati A."/>
            <person name="Chen A."/>
            <person name="Palaniappan K."/>
            <person name="Land M."/>
            <person name="Hauser L."/>
            <person name="Chang Y.-J."/>
            <person name="Jeffries C.D."/>
            <person name="Meincke L."/>
            <person name="Brettin T."/>
            <person name="Detter J.C."/>
            <person name="Detter J.C."/>
            <person name="Rohde M."/>
            <person name="Goeker M."/>
            <person name="Bristow J."/>
            <person name="Eisen J.A."/>
            <person name="Markowitz V."/>
            <person name="Hugenholtz P."/>
            <person name="Kyrpides N.C."/>
            <person name="Klenk H.-P."/>
        </authorList>
    </citation>
    <scope>NUCLEOTIDE SEQUENCE [LARGE SCALE GENOMIC DNA]</scope>
    <source>
        <strain evidence="2">ATCC 25078 / DSM 43160 / JCM 3152 / KCC A-0152 / KCTC 9177 / NBRC 13315 / NRRL B-3577 / G-20</strain>
    </source>
</reference>
<reference evidence="2" key="2">
    <citation type="submission" date="2010-01" db="EMBL/GenBank/DDBJ databases">
        <title>The complete genome of Geodermatophilus obscurus DSM 43160.</title>
        <authorList>
            <consortium name="US DOE Joint Genome Institute (JGI-PGF)"/>
            <person name="Lucas S."/>
            <person name="Copeland A."/>
            <person name="Lapidus A."/>
            <person name="Glavina del Rio T."/>
            <person name="Dalin E."/>
            <person name="Tice H."/>
            <person name="Bruce D."/>
            <person name="Goodwin L."/>
            <person name="Pitluck S."/>
            <person name="Kyrpides N."/>
            <person name="Mavromatis K."/>
            <person name="Ivanova N."/>
            <person name="Munk A.C."/>
            <person name="Brettin T."/>
            <person name="Detter J.C."/>
            <person name="Han C."/>
            <person name="Larimer F."/>
            <person name="Land M."/>
            <person name="Hauser L."/>
            <person name="Markowitz V."/>
            <person name="Cheng J.-F."/>
            <person name="Hugenholtz P."/>
            <person name="Woyke T."/>
            <person name="Wu D."/>
            <person name="Jando M."/>
            <person name="Schneider S."/>
            <person name="Klenk H.-P."/>
            <person name="Eisen J.A."/>
        </authorList>
    </citation>
    <scope>NUCLEOTIDE SEQUENCE [LARGE SCALE GENOMIC DNA]</scope>
    <source>
        <strain evidence="2">ATCC 25078 / DSM 43160 / JCM 3152 / KCC A-0152 / KCTC 9177 / NBRC 13315 / NRRL B-3577 / G-20</strain>
    </source>
</reference>
<organism evidence="1 2">
    <name type="scientific">Geodermatophilus obscurus (strain ATCC 25078 / DSM 43160 / JCM 3152 / CCUG 61914 / KCC A-0152 / KCTC 9177 / NBRC 13315 / NRRL B-3577 / G-20)</name>
    <dbReference type="NCBI Taxonomy" id="526225"/>
    <lineage>
        <taxon>Bacteria</taxon>
        <taxon>Bacillati</taxon>
        <taxon>Actinomycetota</taxon>
        <taxon>Actinomycetes</taxon>
        <taxon>Geodermatophilales</taxon>
        <taxon>Geodermatophilaceae</taxon>
        <taxon>Geodermatophilus</taxon>
    </lineage>
</organism>
<name>D2SDM0_GEOOG</name>
<evidence type="ECO:0000313" key="1">
    <source>
        <dbReference type="EMBL" id="ADB74473.1"/>
    </source>
</evidence>
<evidence type="ECO:0000313" key="2">
    <source>
        <dbReference type="Proteomes" id="UP000001382"/>
    </source>
</evidence>
<dbReference type="KEGG" id="gob:Gobs_1761"/>
<gene>
    <name evidence="1" type="ordered locus">Gobs_1761</name>
</gene>
<dbReference type="Proteomes" id="UP000001382">
    <property type="component" value="Chromosome"/>
</dbReference>